<reference evidence="6 7" key="1">
    <citation type="submission" date="2018-04" db="EMBL/GenBank/DDBJ databases">
        <title>Genomic Encyclopedia of Type Strains, Phase IV (KMG-IV): sequencing the most valuable type-strain genomes for metagenomic binning, comparative biology and taxonomic classification.</title>
        <authorList>
            <person name="Goeker M."/>
        </authorList>
    </citation>
    <scope>NUCLEOTIDE SEQUENCE [LARGE SCALE GENOMIC DNA]</scope>
    <source>
        <strain evidence="6 7">DSM 45771</strain>
    </source>
</reference>
<evidence type="ECO:0000256" key="4">
    <source>
        <dbReference type="SAM" id="MobiDB-lite"/>
    </source>
</evidence>
<evidence type="ECO:0000313" key="7">
    <source>
        <dbReference type="Proteomes" id="UP000245639"/>
    </source>
</evidence>
<feature type="domain" description="HTH hxlR-type" evidence="5">
    <location>
        <begin position="10"/>
        <end position="109"/>
    </location>
</feature>
<dbReference type="InterPro" id="IPR036388">
    <property type="entry name" value="WH-like_DNA-bd_sf"/>
</dbReference>
<evidence type="ECO:0000256" key="3">
    <source>
        <dbReference type="ARBA" id="ARBA00023163"/>
    </source>
</evidence>
<dbReference type="Proteomes" id="UP000245639">
    <property type="component" value="Unassembled WGS sequence"/>
</dbReference>
<dbReference type="InterPro" id="IPR002577">
    <property type="entry name" value="HTH_HxlR"/>
</dbReference>
<accession>A0A2U1EAD0</accession>
<comment type="caution">
    <text evidence="6">The sequence shown here is derived from an EMBL/GenBank/DDBJ whole genome shotgun (WGS) entry which is preliminary data.</text>
</comment>
<dbReference type="InterPro" id="IPR036390">
    <property type="entry name" value="WH_DNA-bd_sf"/>
</dbReference>
<keyword evidence="1" id="KW-0805">Transcription regulation</keyword>
<gene>
    <name evidence="6" type="ORF">C8D89_12744</name>
</gene>
<dbReference type="PANTHER" id="PTHR33204:SF37">
    <property type="entry name" value="HTH-TYPE TRANSCRIPTIONAL REGULATOR YODB"/>
    <property type="match status" value="1"/>
</dbReference>
<dbReference type="Pfam" id="PF01638">
    <property type="entry name" value="HxlR"/>
    <property type="match status" value="1"/>
</dbReference>
<keyword evidence="3" id="KW-0804">Transcription</keyword>
<proteinExistence type="predicted"/>
<evidence type="ECO:0000256" key="1">
    <source>
        <dbReference type="ARBA" id="ARBA00023015"/>
    </source>
</evidence>
<evidence type="ECO:0000313" key="6">
    <source>
        <dbReference type="EMBL" id="PVY96916.1"/>
    </source>
</evidence>
<dbReference type="Gene3D" id="1.10.10.10">
    <property type="entry name" value="Winged helix-like DNA-binding domain superfamily/Winged helix DNA-binding domain"/>
    <property type="match status" value="1"/>
</dbReference>
<dbReference type="AlphaFoldDB" id="A0A2U1EAD0"/>
<sequence length="126" mass="14019">MHYVVGDAQCGGFQRVLEFIGRRWAGAVLLAGAEGARRFTQYRNLVPGISDRMLAQRLKELEAYGLLRREVVPSTPVLIRYTPSPNGQELIRALQPLIAWSARRLEQEPQGDDCRCAAAPSAPRDS</sequence>
<keyword evidence="2" id="KW-0238">DNA-binding</keyword>
<evidence type="ECO:0000256" key="2">
    <source>
        <dbReference type="ARBA" id="ARBA00023125"/>
    </source>
</evidence>
<name>A0A2U1EAD0_9PSEU</name>
<dbReference type="GO" id="GO:0003677">
    <property type="term" value="F:DNA binding"/>
    <property type="evidence" value="ECO:0007669"/>
    <property type="project" value="UniProtKB-KW"/>
</dbReference>
<dbReference type="SUPFAM" id="SSF46785">
    <property type="entry name" value="Winged helix' DNA-binding domain"/>
    <property type="match status" value="1"/>
</dbReference>
<feature type="region of interest" description="Disordered" evidence="4">
    <location>
        <begin position="107"/>
        <end position="126"/>
    </location>
</feature>
<protein>
    <submittedName>
        <fullName evidence="6">HxlR family transcriptional regulator</fullName>
    </submittedName>
</protein>
<organism evidence="6 7">
    <name type="scientific">Actinomycetospora cinnamomea</name>
    <dbReference type="NCBI Taxonomy" id="663609"/>
    <lineage>
        <taxon>Bacteria</taxon>
        <taxon>Bacillati</taxon>
        <taxon>Actinomycetota</taxon>
        <taxon>Actinomycetes</taxon>
        <taxon>Pseudonocardiales</taxon>
        <taxon>Pseudonocardiaceae</taxon>
        <taxon>Actinomycetospora</taxon>
    </lineage>
</organism>
<dbReference type="PROSITE" id="PS51118">
    <property type="entry name" value="HTH_HXLR"/>
    <property type="match status" value="1"/>
</dbReference>
<keyword evidence="7" id="KW-1185">Reference proteome</keyword>
<evidence type="ECO:0000259" key="5">
    <source>
        <dbReference type="PROSITE" id="PS51118"/>
    </source>
</evidence>
<dbReference type="PANTHER" id="PTHR33204">
    <property type="entry name" value="TRANSCRIPTIONAL REGULATOR, MARR FAMILY"/>
    <property type="match status" value="1"/>
</dbReference>
<dbReference type="EMBL" id="QEKW01000027">
    <property type="protein sequence ID" value="PVY96916.1"/>
    <property type="molecule type" value="Genomic_DNA"/>
</dbReference>